<proteinExistence type="predicted"/>
<evidence type="ECO:0000313" key="1">
    <source>
        <dbReference type="EMBL" id="VFJ50972.1"/>
    </source>
</evidence>
<dbReference type="EMBL" id="CAADEX010000031">
    <property type="protein sequence ID" value="VFJ50972.1"/>
    <property type="molecule type" value="Genomic_DNA"/>
</dbReference>
<organism evidence="1">
    <name type="scientific">Candidatus Kentrum sp. DK</name>
    <dbReference type="NCBI Taxonomy" id="2126562"/>
    <lineage>
        <taxon>Bacteria</taxon>
        <taxon>Pseudomonadati</taxon>
        <taxon>Pseudomonadota</taxon>
        <taxon>Gammaproteobacteria</taxon>
        <taxon>Candidatus Kentrum</taxon>
    </lineage>
</organism>
<gene>
    <name evidence="1" type="ORF">BECKDK2373B_GA0170837_103125</name>
</gene>
<accession>A0A450SE67</accession>
<dbReference type="AlphaFoldDB" id="A0A450SE67"/>
<protein>
    <submittedName>
        <fullName evidence="1">Uncharacterized protein</fullName>
    </submittedName>
</protein>
<sequence length="35" mass="3942">MNRVAFEQAFEAAMGKGPWRPTVTNRGWLFIKSSG</sequence>
<name>A0A450SE67_9GAMM</name>
<reference evidence="1" key="1">
    <citation type="submission" date="2019-02" db="EMBL/GenBank/DDBJ databases">
        <authorList>
            <person name="Gruber-Vodicka R. H."/>
            <person name="Seah K. B. B."/>
        </authorList>
    </citation>
    <scope>NUCLEOTIDE SEQUENCE</scope>
    <source>
        <strain evidence="1">BECK_DK47</strain>
    </source>
</reference>